<name>B9S7F9_RICCO</name>
<evidence type="ECO:0000313" key="3">
    <source>
        <dbReference type="Proteomes" id="UP000008311"/>
    </source>
</evidence>
<dbReference type="Proteomes" id="UP000008311">
    <property type="component" value="Unassembled WGS sequence"/>
</dbReference>
<dbReference type="InParanoid" id="B9S7F9"/>
<sequence length="96" mass="11101">MTIREHEEKIGNVRQQQTGSQVTDPHFKVVHQMEEAMVRKGYGVIVFEETRNIYIRMPENNRIIIVHSAIGFTRPTSTGNNVSQRITPSYEDIQCL</sequence>
<reference evidence="3" key="1">
    <citation type="journal article" date="2010" name="Nat. Biotechnol.">
        <title>Draft genome sequence of the oilseed species Ricinus communis.</title>
        <authorList>
            <person name="Chan A.P."/>
            <person name="Crabtree J."/>
            <person name="Zhao Q."/>
            <person name="Lorenzi H."/>
            <person name="Orvis J."/>
            <person name="Puiu D."/>
            <person name="Melake-Berhan A."/>
            <person name="Jones K.M."/>
            <person name="Redman J."/>
            <person name="Chen G."/>
            <person name="Cahoon E.B."/>
            <person name="Gedil M."/>
            <person name="Stanke M."/>
            <person name="Haas B.J."/>
            <person name="Wortman J.R."/>
            <person name="Fraser-Liggett C.M."/>
            <person name="Ravel J."/>
            <person name="Rabinowicz P.D."/>
        </authorList>
    </citation>
    <scope>NUCLEOTIDE SEQUENCE [LARGE SCALE GENOMIC DNA]</scope>
    <source>
        <strain evidence="3">cv. Hale</strain>
    </source>
</reference>
<evidence type="ECO:0000256" key="1">
    <source>
        <dbReference type="SAM" id="MobiDB-lite"/>
    </source>
</evidence>
<gene>
    <name evidence="2" type="ORF">RCOM_0641400</name>
</gene>
<feature type="compositionally biased region" description="Polar residues" evidence="1">
    <location>
        <begin position="13"/>
        <end position="23"/>
    </location>
</feature>
<feature type="region of interest" description="Disordered" evidence="1">
    <location>
        <begin position="1"/>
        <end position="24"/>
    </location>
</feature>
<protein>
    <submittedName>
        <fullName evidence="2">Uncharacterized protein</fullName>
    </submittedName>
</protein>
<dbReference type="AlphaFoldDB" id="B9S7F9"/>
<keyword evidence="3" id="KW-1185">Reference proteome</keyword>
<evidence type="ECO:0000313" key="2">
    <source>
        <dbReference type="EMBL" id="EEF40452.1"/>
    </source>
</evidence>
<accession>B9S7F9</accession>
<organism evidence="2 3">
    <name type="scientific">Ricinus communis</name>
    <name type="common">Castor bean</name>
    <dbReference type="NCBI Taxonomy" id="3988"/>
    <lineage>
        <taxon>Eukaryota</taxon>
        <taxon>Viridiplantae</taxon>
        <taxon>Streptophyta</taxon>
        <taxon>Embryophyta</taxon>
        <taxon>Tracheophyta</taxon>
        <taxon>Spermatophyta</taxon>
        <taxon>Magnoliopsida</taxon>
        <taxon>eudicotyledons</taxon>
        <taxon>Gunneridae</taxon>
        <taxon>Pentapetalae</taxon>
        <taxon>rosids</taxon>
        <taxon>fabids</taxon>
        <taxon>Malpighiales</taxon>
        <taxon>Euphorbiaceae</taxon>
        <taxon>Acalyphoideae</taxon>
        <taxon>Acalypheae</taxon>
        <taxon>Ricinus</taxon>
    </lineage>
</organism>
<feature type="compositionally biased region" description="Basic and acidic residues" evidence="1">
    <location>
        <begin position="1"/>
        <end position="11"/>
    </location>
</feature>
<dbReference type="EMBL" id="EQ973885">
    <property type="protein sequence ID" value="EEF40452.1"/>
    <property type="molecule type" value="Genomic_DNA"/>
</dbReference>
<proteinExistence type="predicted"/>